<dbReference type="PANTHER" id="PTHR30531:SF12">
    <property type="entry name" value="FLAGELLAR BIOSYNTHETIC PROTEIN FLHB"/>
    <property type="match status" value="1"/>
</dbReference>
<name>A0A174Z4P8_9FIRM</name>
<dbReference type="InterPro" id="IPR029025">
    <property type="entry name" value="T3SS_substrate_exporter_C"/>
</dbReference>
<evidence type="ECO:0000313" key="6">
    <source>
        <dbReference type="Proteomes" id="UP000481964"/>
    </source>
</evidence>
<proteinExistence type="predicted"/>
<dbReference type="Proteomes" id="UP000481964">
    <property type="component" value="Unassembled WGS sequence"/>
</dbReference>
<dbReference type="AlphaFoldDB" id="A0A174Z4P8"/>
<keyword evidence="2" id="KW-0282">Flagellum</keyword>
<dbReference type="Proteomes" id="UP000095780">
    <property type="component" value="Unassembled WGS sequence"/>
</dbReference>
<dbReference type="OrthoDB" id="9810419at2"/>
<evidence type="ECO:0000313" key="2">
    <source>
        <dbReference type="EMBL" id="CUQ79879.1"/>
    </source>
</evidence>
<dbReference type="EMBL" id="WKRD01000005">
    <property type="protein sequence ID" value="MSC57404.1"/>
    <property type="molecule type" value="Genomic_DNA"/>
</dbReference>
<reference evidence="3 6" key="2">
    <citation type="journal article" date="2019" name="Nat. Med.">
        <title>A library of human gut bacterial isolates paired with longitudinal multiomics data enables mechanistic microbiome research.</title>
        <authorList>
            <person name="Poyet M."/>
            <person name="Groussin M."/>
            <person name="Gibbons S.M."/>
            <person name="Avila-Pacheco J."/>
            <person name="Jiang X."/>
            <person name="Kearney S.M."/>
            <person name="Perrotta A.R."/>
            <person name="Berdy B."/>
            <person name="Zhao S."/>
            <person name="Lieberman T.D."/>
            <person name="Swanson P.K."/>
            <person name="Smith M."/>
            <person name="Roesemann S."/>
            <person name="Alexander J.E."/>
            <person name="Rich S.A."/>
            <person name="Livny J."/>
            <person name="Vlamakis H."/>
            <person name="Clish C."/>
            <person name="Bullock K."/>
            <person name="Deik A."/>
            <person name="Scott J."/>
            <person name="Pierce K.A."/>
            <person name="Xavier R.J."/>
            <person name="Alm E.J."/>
        </authorList>
    </citation>
    <scope>NUCLEOTIDE SEQUENCE [LARGE SCALE GENOMIC DNA]</scope>
    <source>
        <strain evidence="3 6">BIOML-A1</strain>
    </source>
</reference>
<keyword evidence="2" id="KW-0969">Cilium</keyword>
<evidence type="ECO:0000313" key="3">
    <source>
        <dbReference type="EMBL" id="MSC57404.1"/>
    </source>
</evidence>
<dbReference type="Gene3D" id="3.40.1690.10">
    <property type="entry name" value="secretion proteins EscU"/>
    <property type="match status" value="1"/>
</dbReference>
<accession>A0A174Z4P8</accession>
<dbReference type="GO" id="GO:0005886">
    <property type="term" value="C:plasma membrane"/>
    <property type="evidence" value="ECO:0007669"/>
    <property type="project" value="TreeGrafter"/>
</dbReference>
<evidence type="ECO:0000313" key="4">
    <source>
        <dbReference type="Proteomes" id="UP000095621"/>
    </source>
</evidence>
<evidence type="ECO:0000313" key="1">
    <source>
        <dbReference type="EMBL" id="CUQ76198.1"/>
    </source>
</evidence>
<dbReference type="Pfam" id="PF01312">
    <property type="entry name" value="Bac_export_2"/>
    <property type="match status" value="1"/>
</dbReference>
<sequence>MEKKNNDDKPKIAVALEYTPGEQAPKILATGRGYIAESIIEKAGEADVPVYADSKLADTLSKLEIGEMIPPELYTVVAEILVFVDECDKIKGKVGK</sequence>
<gene>
    <name evidence="2" type="primary">flhB_1</name>
    <name evidence="1" type="ORF">ERS852490_00922</name>
    <name evidence="2" type="ORF">ERS852492_00204</name>
    <name evidence="3" type="ORF">GKE48_08075</name>
</gene>
<dbReference type="Proteomes" id="UP000095621">
    <property type="component" value="Unassembled WGS sequence"/>
</dbReference>
<dbReference type="EMBL" id="CZBU01000002">
    <property type="protein sequence ID" value="CUQ76198.1"/>
    <property type="molecule type" value="Genomic_DNA"/>
</dbReference>
<evidence type="ECO:0000313" key="5">
    <source>
        <dbReference type="Proteomes" id="UP000095780"/>
    </source>
</evidence>
<protein>
    <submittedName>
        <fullName evidence="3">Flagellar biosynthesis protein FlhB</fullName>
    </submittedName>
    <submittedName>
        <fullName evidence="2">Flagellar biosynthetic protein flhB</fullName>
    </submittedName>
</protein>
<reference evidence="4 5" key="1">
    <citation type="submission" date="2015-09" db="EMBL/GenBank/DDBJ databases">
        <authorList>
            <consortium name="Pathogen Informatics"/>
        </authorList>
    </citation>
    <scope>NUCLEOTIDE SEQUENCE [LARGE SCALE GENOMIC DNA]</scope>
    <source>
        <strain evidence="1 4">2789STDY5834875</strain>
        <strain evidence="2 5">2789STDY5834878</strain>
    </source>
</reference>
<dbReference type="EMBL" id="CZBV01000001">
    <property type="protein sequence ID" value="CUQ79879.1"/>
    <property type="molecule type" value="Genomic_DNA"/>
</dbReference>
<dbReference type="PANTHER" id="PTHR30531">
    <property type="entry name" value="FLAGELLAR BIOSYNTHETIC PROTEIN FLHB"/>
    <property type="match status" value="1"/>
</dbReference>
<dbReference type="SUPFAM" id="SSF160544">
    <property type="entry name" value="EscU C-terminal domain-like"/>
    <property type="match status" value="1"/>
</dbReference>
<organism evidence="2 5">
    <name type="scientific">Lachnospira eligens</name>
    <dbReference type="NCBI Taxonomy" id="39485"/>
    <lineage>
        <taxon>Bacteria</taxon>
        <taxon>Bacillati</taxon>
        <taxon>Bacillota</taxon>
        <taxon>Clostridia</taxon>
        <taxon>Lachnospirales</taxon>
        <taxon>Lachnospiraceae</taxon>
        <taxon>Lachnospira</taxon>
    </lineage>
</organism>
<dbReference type="RefSeq" id="WP_022098611.1">
    <property type="nucleotide sequence ID" value="NZ_CABIXW010000001.1"/>
</dbReference>
<dbReference type="GO" id="GO:0009306">
    <property type="term" value="P:protein secretion"/>
    <property type="evidence" value="ECO:0007669"/>
    <property type="project" value="InterPro"/>
</dbReference>
<keyword evidence="2" id="KW-0966">Cell projection</keyword>
<dbReference type="InterPro" id="IPR006135">
    <property type="entry name" value="T3SS_substrate_exporter"/>
</dbReference>